<dbReference type="GO" id="GO:0006801">
    <property type="term" value="P:superoxide metabolic process"/>
    <property type="evidence" value="ECO:0007669"/>
    <property type="project" value="InterPro"/>
</dbReference>
<accession>A0A0F7KX63</accession>
<dbReference type="InterPro" id="IPR001424">
    <property type="entry name" value="SOD_Cu_Zn_dom"/>
</dbReference>
<dbReference type="EMBL" id="CP011452">
    <property type="protein sequence ID" value="AKH43817.1"/>
    <property type="molecule type" value="Genomic_DNA"/>
</dbReference>
<sequence>MRKITMSSVAVLALGLAACGSPEPTEEAVEETPVEAQPAVQASATLMNAEGVEVGTVTASETPDGVMIAVNATNMPPGEHGVHVHTTGTCEAPDFTSAGGHWNPEETTHGLEGDDGQHAGDMPNLEVSETGMGTLEYTLQGGATFAGLMDEDGSAFIVHEGADDQTTDPSGDSGSRYACGVFAMN</sequence>
<evidence type="ECO:0000256" key="1">
    <source>
        <dbReference type="ARBA" id="ARBA00010457"/>
    </source>
</evidence>
<keyword evidence="3" id="KW-1185">Reference proteome</keyword>
<dbReference type="PROSITE" id="PS51257">
    <property type="entry name" value="PROKAR_LIPOPROTEIN"/>
    <property type="match status" value="1"/>
</dbReference>
<dbReference type="STRING" id="1267766.WYH_02788"/>
<dbReference type="CDD" id="cd00305">
    <property type="entry name" value="Cu-Zn_Superoxide_Dismutase"/>
    <property type="match status" value="1"/>
</dbReference>
<dbReference type="RefSeq" id="WP_235980026.1">
    <property type="nucleotide sequence ID" value="NZ_CP011452.2"/>
</dbReference>
<dbReference type="KEGG" id="aay:WYH_02788"/>
<gene>
    <name evidence="2" type="primary">yojM_2</name>
    <name evidence="2" type="ORF">WYH_02788</name>
</gene>
<reference evidence="2" key="1">
    <citation type="submission" date="2015-05" db="EMBL/GenBank/DDBJ databases">
        <title>The complete genome of Altererythrobacter atlanticus strain 26DY36.</title>
        <authorList>
            <person name="Wu Y.-H."/>
            <person name="Cheng H."/>
            <person name="Wu X.-W."/>
        </authorList>
    </citation>
    <scope>NUCLEOTIDE SEQUENCE [LARGE SCALE GENOMIC DNA]</scope>
    <source>
        <strain evidence="2">26DY36</strain>
    </source>
</reference>
<name>A0A0F7KX63_9SPHN</name>
<dbReference type="AlphaFoldDB" id="A0A0F7KX63"/>
<dbReference type="PANTHER" id="PTHR10003">
    <property type="entry name" value="SUPEROXIDE DISMUTASE CU-ZN -RELATED"/>
    <property type="match status" value="1"/>
</dbReference>
<dbReference type="SUPFAM" id="SSF49329">
    <property type="entry name" value="Cu,Zn superoxide dismutase-like"/>
    <property type="match status" value="1"/>
</dbReference>
<dbReference type="Proteomes" id="UP000034392">
    <property type="component" value="Chromosome"/>
</dbReference>
<comment type="similarity">
    <text evidence="1">Belongs to the Cu-Zn superoxide dismutase family.</text>
</comment>
<dbReference type="PATRIC" id="fig|1267766.3.peg.2824"/>
<proteinExistence type="inferred from homology"/>
<organism evidence="2 3">
    <name type="scientific">Croceibacterium atlanticum</name>
    <dbReference type="NCBI Taxonomy" id="1267766"/>
    <lineage>
        <taxon>Bacteria</taxon>
        <taxon>Pseudomonadati</taxon>
        <taxon>Pseudomonadota</taxon>
        <taxon>Alphaproteobacteria</taxon>
        <taxon>Sphingomonadales</taxon>
        <taxon>Erythrobacteraceae</taxon>
        <taxon>Croceibacterium</taxon>
    </lineage>
</organism>
<dbReference type="Pfam" id="PF00080">
    <property type="entry name" value="Sod_Cu"/>
    <property type="match status" value="1"/>
</dbReference>
<evidence type="ECO:0000313" key="3">
    <source>
        <dbReference type="Proteomes" id="UP000034392"/>
    </source>
</evidence>
<evidence type="ECO:0000313" key="2">
    <source>
        <dbReference type="EMBL" id="AKH43817.1"/>
    </source>
</evidence>
<protein>
    <submittedName>
        <fullName evidence="2">Superoxide dismutase-like protein YojM</fullName>
    </submittedName>
</protein>
<dbReference type="InterPro" id="IPR036423">
    <property type="entry name" value="SOD-like_Cu/Zn_dom_sf"/>
</dbReference>
<dbReference type="Gene3D" id="2.60.40.200">
    <property type="entry name" value="Superoxide dismutase, copper/zinc binding domain"/>
    <property type="match status" value="1"/>
</dbReference>
<dbReference type="GO" id="GO:0005507">
    <property type="term" value="F:copper ion binding"/>
    <property type="evidence" value="ECO:0007669"/>
    <property type="project" value="InterPro"/>
</dbReference>
<dbReference type="InterPro" id="IPR024134">
    <property type="entry name" value="SOD_Cu/Zn_/chaperone"/>
</dbReference>